<reference evidence="2" key="1">
    <citation type="journal article" date="2014" name="Int. J. Syst. Evol. Microbiol.">
        <title>Complete genome sequence of Corynebacterium casei LMG S-19264T (=DSM 44701T), isolated from a smear-ripened cheese.</title>
        <authorList>
            <consortium name="US DOE Joint Genome Institute (JGI-PGF)"/>
            <person name="Walter F."/>
            <person name="Albersmeier A."/>
            <person name="Kalinowski J."/>
            <person name="Ruckert C."/>
        </authorList>
    </citation>
    <scope>NUCLEOTIDE SEQUENCE</scope>
    <source>
        <strain evidence="2">CGMCC 1.15447</strain>
    </source>
</reference>
<dbReference type="EMBL" id="BMJB01000001">
    <property type="protein sequence ID" value="GGA65907.1"/>
    <property type="molecule type" value="Genomic_DNA"/>
</dbReference>
<dbReference type="Gene3D" id="2.30.30.40">
    <property type="entry name" value="SH3 Domains"/>
    <property type="match status" value="1"/>
</dbReference>
<comment type="caution">
    <text evidence="2">The sequence shown here is derived from an EMBL/GenBank/DDBJ whole genome shotgun (WGS) entry which is preliminary data.</text>
</comment>
<gene>
    <name evidence="2" type="ORF">GCM10011507_16850</name>
</gene>
<dbReference type="AlphaFoldDB" id="A0A916W4Y7"/>
<evidence type="ECO:0008006" key="4">
    <source>
        <dbReference type="Google" id="ProtNLM"/>
    </source>
</evidence>
<feature type="region of interest" description="Disordered" evidence="1">
    <location>
        <begin position="403"/>
        <end position="427"/>
    </location>
</feature>
<dbReference type="RefSeq" id="WP_229668802.1">
    <property type="nucleotide sequence ID" value="NZ_BMJB01000001.1"/>
</dbReference>
<protein>
    <recommendedName>
        <fullName evidence="4">SH3 domain-containing protein</fullName>
    </recommendedName>
</protein>
<organism evidence="2 3">
    <name type="scientific">Edaphobacter acidisoli</name>
    <dbReference type="NCBI Taxonomy" id="2040573"/>
    <lineage>
        <taxon>Bacteria</taxon>
        <taxon>Pseudomonadati</taxon>
        <taxon>Acidobacteriota</taxon>
        <taxon>Terriglobia</taxon>
        <taxon>Terriglobales</taxon>
        <taxon>Acidobacteriaceae</taxon>
        <taxon>Edaphobacter</taxon>
    </lineage>
</organism>
<evidence type="ECO:0000313" key="3">
    <source>
        <dbReference type="Proteomes" id="UP000648801"/>
    </source>
</evidence>
<evidence type="ECO:0000256" key="1">
    <source>
        <dbReference type="SAM" id="MobiDB-lite"/>
    </source>
</evidence>
<keyword evidence="3" id="KW-1185">Reference proteome</keyword>
<evidence type="ECO:0000313" key="2">
    <source>
        <dbReference type="EMBL" id="GGA65907.1"/>
    </source>
</evidence>
<dbReference type="Proteomes" id="UP000648801">
    <property type="component" value="Unassembled WGS sequence"/>
</dbReference>
<sequence length="427" mass="47580">MGLPAKPPDASQTGHGCRIQTHRRYSGCVTRDAEWSFRAIISSSAKTAPHNPARSPLLLRGATALLFSMALSGCSRLHKPPTEYVYVTAKETFLRDRVAAVSNRTATVENGEKLTVLEHGRRFIRVQTPTGEQGWIDEKIVATQDAYEKFLVLGEKHKDDPAVATGVVSDDVYLHITPGREAEHFYLLQENDKLQLLQRATLPKPIPSWMQATEAAKTASKTAEPPKSVMEDWWLVRDQKGDTGWMLSRMMNVDTPDAIVRYSEGQRIVGAYVLTTVNDPDAPTDNKNIPEYLTVTSPYTAGLTYDFDQARVFIWNIKKHRYETSYRDRNIEGYLPVTVKMASDPNGKTPDQSGPAPTYSYRVLSADSAPVVPDPTTGYIVPGKTIVKIYRLEGNLVRRVLPPGTTAPDEAHPVPPVKKAVKARRRR</sequence>
<reference evidence="2" key="2">
    <citation type="submission" date="2020-09" db="EMBL/GenBank/DDBJ databases">
        <authorList>
            <person name="Sun Q."/>
            <person name="Zhou Y."/>
        </authorList>
    </citation>
    <scope>NUCLEOTIDE SEQUENCE</scope>
    <source>
        <strain evidence="2">CGMCC 1.15447</strain>
    </source>
</reference>
<proteinExistence type="predicted"/>
<name>A0A916W4Y7_9BACT</name>
<accession>A0A916W4Y7</accession>